<dbReference type="InterPro" id="IPR017932">
    <property type="entry name" value="GATase_2_dom"/>
</dbReference>
<dbReference type="EC" id="6.3.5.4" evidence="3"/>
<name>A0A3P4B3D9_9BURK</name>
<keyword evidence="6" id="KW-0315">Glutamine amidotransferase</keyword>
<feature type="binding site" evidence="8">
    <location>
        <position position="100"/>
    </location>
    <ligand>
        <name>L-glutamine</name>
        <dbReference type="ChEBI" id="CHEBI:58359"/>
    </ligand>
</feature>
<dbReference type="Pfam" id="PF00733">
    <property type="entry name" value="Asn_synthase"/>
    <property type="match status" value="1"/>
</dbReference>
<dbReference type="GO" id="GO:0004066">
    <property type="term" value="F:asparagine synthase (glutamine-hydrolyzing) activity"/>
    <property type="evidence" value="ECO:0007669"/>
    <property type="project" value="UniProtKB-EC"/>
</dbReference>
<protein>
    <recommendedName>
        <fullName evidence="3">asparagine synthase (glutamine-hydrolyzing)</fullName>
        <ecNumber evidence="3">6.3.5.4</ecNumber>
    </recommendedName>
</protein>
<dbReference type="PIRSF" id="PIRSF001589">
    <property type="entry name" value="Asn_synthetase_glu-h"/>
    <property type="match status" value="1"/>
</dbReference>
<reference evidence="10 11" key="1">
    <citation type="submission" date="2018-10" db="EMBL/GenBank/DDBJ databases">
        <authorList>
            <person name="Criscuolo A."/>
        </authorList>
    </citation>
    <scope>NUCLEOTIDE SEQUENCE [LARGE SCALE GENOMIC DNA]</scope>
    <source>
        <strain evidence="10">DnA1</strain>
    </source>
</reference>
<dbReference type="InterPro" id="IPR001962">
    <property type="entry name" value="Asn_synthase"/>
</dbReference>
<organism evidence="10 11">
    <name type="scientific">Pigmentiphaga humi</name>
    <dbReference type="NCBI Taxonomy" id="2478468"/>
    <lineage>
        <taxon>Bacteria</taxon>
        <taxon>Pseudomonadati</taxon>
        <taxon>Pseudomonadota</taxon>
        <taxon>Betaproteobacteria</taxon>
        <taxon>Burkholderiales</taxon>
        <taxon>Alcaligenaceae</taxon>
        <taxon>Pigmentiphaga</taxon>
    </lineage>
</organism>
<dbReference type="InterPro" id="IPR006426">
    <property type="entry name" value="Asn_synth_AEB"/>
</dbReference>
<dbReference type="PROSITE" id="PS51278">
    <property type="entry name" value="GATASE_TYPE_2"/>
    <property type="match status" value="1"/>
</dbReference>
<dbReference type="Pfam" id="PF13537">
    <property type="entry name" value="GATase_7"/>
    <property type="match status" value="1"/>
</dbReference>
<evidence type="ECO:0000313" key="10">
    <source>
        <dbReference type="EMBL" id="VCU70046.1"/>
    </source>
</evidence>
<comment type="similarity">
    <text evidence="2">Belongs to the asparagine synthetase family.</text>
</comment>
<evidence type="ECO:0000256" key="8">
    <source>
        <dbReference type="PIRSR" id="PIRSR001589-2"/>
    </source>
</evidence>
<dbReference type="Gene3D" id="3.60.20.10">
    <property type="entry name" value="Glutamine Phosphoribosylpyrophosphate, subunit 1, domain 1"/>
    <property type="match status" value="1"/>
</dbReference>
<dbReference type="SUPFAM" id="SSF52402">
    <property type="entry name" value="Adenine nucleotide alpha hydrolases-like"/>
    <property type="match status" value="1"/>
</dbReference>
<keyword evidence="4 8" id="KW-0547">Nucleotide-binding</keyword>
<evidence type="ECO:0000256" key="2">
    <source>
        <dbReference type="ARBA" id="ARBA00005752"/>
    </source>
</evidence>
<gene>
    <name evidence="10" type="primary">asnO_1</name>
    <name evidence="10" type="ORF">PIGHUM_02113</name>
</gene>
<dbReference type="Proteomes" id="UP000277294">
    <property type="component" value="Unassembled WGS sequence"/>
</dbReference>
<evidence type="ECO:0000256" key="3">
    <source>
        <dbReference type="ARBA" id="ARBA00012737"/>
    </source>
</evidence>
<evidence type="ECO:0000256" key="6">
    <source>
        <dbReference type="ARBA" id="ARBA00022962"/>
    </source>
</evidence>
<keyword evidence="10" id="KW-0436">Ligase</keyword>
<dbReference type="AlphaFoldDB" id="A0A3P4B3D9"/>
<sequence length="645" mass="71530">MTAIAGVVRLDQTPVDRSALERVQAVLAPYGRDAQHRWQQGEAGFVRTLLRTTPEDSMDRQPLHDAESQTVLLFDGRLDNREELARGLGLDAASLARMADSALALGACLRWDTDAPKRMLGDFAIACWQPARRRLWLARDPLGIRPLYWHRHAGAFVFASMPKGLFAWPWVPRALDEAALHDYLCLLPQDGANTLFRDIQCVEPGQVLVLDAGKVTTQRYHDFDARRELRLSSDGEYLEAFREQLDRAVACRLRTTGRVASHLSSGFDSSTIAAIAARQLAGQGKGLLAYTAVPREGYAHPVRRGRHGDESDGARALAARFANIEHVLIRSGGTSPVKGLEAAIERLDSAVRNPCNQVWIHAIEADAAARGAKVLLTGQLGNVSISYTGEQRLPALLAQGRWLTWWREMNALRRRAGHRALGLTALSFGPYVPAALWHALRAWRGKADYGSPTDYSAIHPGFMARMGTRKRAGDLGWDLDYRPWASGRNMRIAMLERVDLGNHFAATQAMGLDMRDPTADVRLIEFGLAVPDSQYLNAGRKRWLLTRLMADVLPPEILNARSKGLQAADWHEGAAADLQGLRDAWQQMAGHPGIAGYLDLEAMGRALENWPEGGWHEGAVTNEYRLKLMRGMSVGTFIRYVDDRN</sequence>
<dbReference type="InterPro" id="IPR014729">
    <property type="entry name" value="Rossmann-like_a/b/a_fold"/>
</dbReference>
<comment type="pathway">
    <text evidence="1">Amino-acid biosynthesis; L-asparagine biosynthesis; L-asparagine from L-aspartate (L-Gln route): step 1/1.</text>
</comment>
<evidence type="ECO:0000259" key="9">
    <source>
        <dbReference type="PROSITE" id="PS51278"/>
    </source>
</evidence>
<dbReference type="Gene3D" id="3.40.50.620">
    <property type="entry name" value="HUPs"/>
    <property type="match status" value="2"/>
</dbReference>
<dbReference type="SUPFAM" id="SSF56235">
    <property type="entry name" value="N-terminal nucleophile aminohydrolases (Ntn hydrolases)"/>
    <property type="match status" value="1"/>
</dbReference>
<evidence type="ECO:0000256" key="5">
    <source>
        <dbReference type="ARBA" id="ARBA00022840"/>
    </source>
</evidence>
<keyword evidence="11" id="KW-1185">Reference proteome</keyword>
<dbReference type="InterPro" id="IPR033738">
    <property type="entry name" value="AsnB_N"/>
</dbReference>
<proteinExistence type="inferred from homology"/>
<dbReference type="OrthoDB" id="9763290at2"/>
<feature type="domain" description="Glutamine amidotransferase type-2" evidence="9">
    <location>
        <begin position="2"/>
        <end position="213"/>
    </location>
</feature>
<dbReference type="RefSeq" id="WP_124079564.1">
    <property type="nucleotide sequence ID" value="NZ_UWPJ01000017.1"/>
</dbReference>
<comment type="catalytic activity">
    <reaction evidence="7">
        <text>L-aspartate + L-glutamine + ATP + H2O = L-asparagine + L-glutamate + AMP + diphosphate + H(+)</text>
        <dbReference type="Rhea" id="RHEA:12228"/>
        <dbReference type="ChEBI" id="CHEBI:15377"/>
        <dbReference type="ChEBI" id="CHEBI:15378"/>
        <dbReference type="ChEBI" id="CHEBI:29985"/>
        <dbReference type="ChEBI" id="CHEBI:29991"/>
        <dbReference type="ChEBI" id="CHEBI:30616"/>
        <dbReference type="ChEBI" id="CHEBI:33019"/>
        <dbReference type="ChEBI" id="CHEBI:58048"/>
        <dbReference type="ChEBI" id="CHEBI:58359"/>
        <dbReference type="ChEBI" id="CHEBI:456215"/>
        <dbReference type="EC" id="6.3.5.4"/>
    </reaction>
</comment>
<dbReference type="InterPro" id="IPR051786">
    <property type="entry name" value="ASN_synthetase/amidase"/>
</dbReference>
<keyword evidence="5 8" id="KW-0067">ATP-binding</keyword>
<dbReference type="PANTHER" id="PTHR43284:SF1">
    <property type="entry name" value="ASPARAGINE SYNTHETASE"/>
    <property type="match status" value="1"/>
</dbReference>
<accession>A0A3P4B3D9</accession>
<evidence type="ECO:0000256" key="4">
    <source>
        <dbReference type="ARBA" id="ARBA00022741"/>
    </source>
</evidence>
<dbReference type="GO" id="GO:0005829">
    <property type="term" value="C:cytosol"/>
    <property type="evidence" value="ECO:0007669"/>
    <property type="project" value="TreeGrafter"/>
</dbReference>
<evidence type="ECO:0000313" key="11">
    <source>
        <dbReference type="Proteomes" id="UP000277294"/>
    </source>
</evidence>
<dbReference type="InterPro" id="IPR029055">
    <property type="entry name" value="Ntn_hydrolases_N"/>
</dbReference>
<dbReference type="EMBL" id="UWPJ01000017">
    <property type="protein sequence ID" value="VCU70046.1"/>
    <property type="molecule type" value="Genomic_DNA"/>
</dbReference>
<dbReference type="GO" id="GO:0006529">
    <property type="term" value="P:asparagine biosynthetic process"/>
    <property type="evidence" value="ECO:0007669"/>
    <property type="project" value="InterPro"/>
</dbReference>
<dbReference type="PANTHER" id="PTHR43284">
    <property type="entry name" value="ASPARAGINE SYNTHETASE (GLUTAMINE-HYDROLYZING)"/>
    <property type="match status" value="1"/>
</dbReference>
<dbReference type="CDD" id="cd00712">
    <property type="entry name" value="AsnB"/>
    <property type="match status" value="1"/>
</dbReference>
<evidence type="ECO:0000256" key="1">
    <source>
        <dbReference type="ARBA" id="ARBA00005187"/>
    </source>
</evidence>
<evidence type="ECO:0000256" key="7">
    <source>
        <dbReference type="ARBA" id="ARBA00048741"/>
    </source>
</evidence>
<dbReference type="GO" id="GO:0005524">
    <property type="term" value="F:ATP binding"/>
    <property type="evidence" value="ECO:0007669"/>
    <property type="project" value="UniProtKB-KW"/>
</dbReference>